<evidence type="ECO:0000313" key="2">
    <source>
        <dbReference type="Proteomes" id="UP000887574"/>
    </source>
</evidence>
<feature type="transmembrane region" description="Helical" evidence="1">
    <location>
        <begin position="45"/>
        <end position="62"/>
    </location>
</feature>
<organism evidence="2 3">
    <name type="scientific">Ditylenchus dipsaci</name>
    <dbReference type="NCBI Taxonomy" id="166011"/>
    <lineage>
        <taxon>Eukaryota</taxon>
        <taxon>Metazoa</taxon>
        <taxon>Ecdysozoa</taxon>
        <taxon>Nematoda</taxon>
        <taxon>Chromadorea</taxon>
        <taxon>Rhabditida</taxon>
        <taxon>Tylenchina</taxon>
        <taxon>Tylenchomorpha</taxon>
        <taxon>Sphaerularioidea</taxon>
        <taxon>Anguinidae</taxon>
        <taxon>Anguininae</taxon>
        <taxon>Ditylenchus</taxon>
    </lineage>
</organism>
<keyword evidence="2" id="KW-1185">Reference proteome</keyword>
<accession>A0A915EH99</accession>
<protein>
    <submittedName>
        <fullName evidence="3">Uncharacterized protein</fullName>
    </submittedName>
</protein>
<keyword evidence="1" id="KW-0472">Membrane</keyword>
<evidence type="ECO:0000256" key="1">
    <source>
        <dbReference type="SAM" id="Phobius"/>
    </source>
</evidence>
<sequence length="71" mass="8178">MIREKLVREKFIFFLYLPFSCNLCENGDFVHLNARGHVYSKHSKFLVILSVHSLAIVLIIRLEKLGNGFAA</sequence>
<keyword evidence="1" id="KW-0812">Transmembrane</keyword>
<dbReference type="AlphaFoldDB" id="A0A915EH99"/>
<reference evidence="3" key="1">
    <citation type="submission" date="2022-11" db="UniProtKB">
        <authorList>
            <consortium name="WormBaseParasite"/>
        </authorList>
    </citation>
    <scope>IDENTIFICATION</scope>
</reference>
<proteinExistence type="predicted"/>
<name>A0A915EH99_9BILA</name>
<dbReference type="WBParaSite" id="jg5881">
    <property type="protein sequence ID" value="jg5881"/>
    <property type="gene ID" value="jg5881"/>
</dbReference>
<dbReference type="Proteomes" id="UP000887574">
    <property type="component" value="Unplaced"/>
</dbReference>
<evidence type="ECO:0000313" key="3">
    <source>
        <dbReference type="WBParaSite" id="jg5881"/>
    </source>
</evidence>
<keyword evidence="1" id="KW-1133">Transmembrane helix</keyword>